<comment type="caution">
    <text evidence="3">The sequence shown here is derived from an EMBL/GenBank/DDBJ whole genome shotgun (WGS) entry which is preliminary data.</text>
</comment>
<keyword evidence="1" id="KW-0677">Repeat</keyword>
<dbReference type="InterPro" id="IPR011990">
    <property type="entry name" value="TPR-like_helical_dom_sf"/>
</dbReference>
<dbReference type="NCBIfam" id="TIGR00756">
    <property type="entry name" value="PPR"/>
    <property type="match status" value="2"/>
</dbReference>
<gene>
    <name evidence="3" type="ORF">HS088_TW18G00951</name>
</gene>
<dbReference type="Gene3D" id="1.25.40.10">
    <property type="entry name" value="Tetratricopeptide repeat domain"/>
    <property type="match status" value="2"/>
</dbReference>
<dbReference type="InterPro" id="IPR002885">
    <property type="entry name" value="PPR_rpt"/>
</dbReference>
<dbReference type="PANTHER" id="PTHR47926:SF500">
    <property type="entry name" value="REPEAT-CONTAINING PROTEIN, PUTATIVE-RELATED"/>
    <property type="match status" value="1"/>
</dbReference>
<dbReference type="InParanoid" id="A0A7J7CDP2"/>
<evidence type="ECO:0000313" key="4">
    <source>
        <dbReference type="Proteomes" id="UP000593562"/>
    </source>
</evidence>
<protein>
    <recommendedName>
        <fullName evidence="5">Pentatricopeptide repeat-containing protein</fullName>
    </recommendedName>
</protein>
<dbReference type="Pfam" id="PF13041">
    <property type="entry name" value="PPR_2"/>
    <property type="match status" value="1"/>
</dbReference>
<dbReference type="InterPro" id="IPR046960">
    <property type="entry name" value="PPR_At4g14850-like_plant"/>
</dbReference>
<dbReference type="GO" id="GO:0009451">
    <property type="term" value="P:RNA modification"/>
    <property type="evidence" value="ECO:0007669"/>
    <property type="project" value="InterPro"/>
</dbReference>
<dbReference type="AlphaFoldDB" id="A0A7J7CDP2"/>
<evidence type="ECO:0000256" key="1">
    <source>
        <dbReference type="ARBA" id="ARBA00022737"/>
    </source>
</evidence>
<dbReference type="FunFam" id="1.25.40.10:FF:000144">
    <property type="entry name" value="Pentatricopeptide repeat-containing protein, mitochondrial"/>
    <property type="match status" value="1"/>
</dbReference>
<evidence type="ECO:0000313" key="3">
    <source>
        <dbReference type="EMBL" id="KAF5732259.1"/>
    </source>
</evidence>
<dbReference type="GO" id="GO:0003723">
    <property type="term" value="F:RNA binding"/>
    <property type="evidence" value="ECO:0007669"/>
    <property type="project" value="InterPro"/>
</dbReference>
<keyword evidence="4" id="KW-1185">Reference proteome</keyword>
<evidence type="ECO:0000256" key="2">
    <source>
        <dbReference type="PROSITE-ProRule" id="PRU00708"/>
    </source>
</evidence>
<dbReference type="Proteomes" id="UP000593562">
    <property type="component" value="Unassembled WGS sequence"/>
</dbReference>
<dbReference type="PANTHER" id="PTHR47926">
    <property type="entry name" value="PENTATRICOPEPTIDE REPEAT-CONTAINING PROTEIN"/>
    <property type="match status" value="1"/>
</dbReference>
<sequence>MYGKCGNVEKARLVLIRWRREMVSHGISLLSGYSKNGQASEAPLLFDQTQDPECKPTSVTTYHGLRLSACAYLGCCHMERKLHSYISGNKIKIVESLCNALMDMYAKSGDLEKAVAMFKAIHSIQQNVTSWNLLISGYDIHGRGKEALKVFWEMLREGVEPDYISFTSILAARSHGGLIDEGRKCFADMKKSSVKKPEVKHYASMVICLDELGFYMKRMI</sequence>
<evidence type="ECO:0008006" key="5">
    <source>
        <dbReference type="Google" id="ProtNLM"/>
    </source>
</evidence>
<organism evidence="3 4">
    <name type="scientific">Tripterygium wilfordii</name>
    <name type="common">Thunder God vine</name>
    <dbReference type="NCBI Taxonomy" id="458696"/>
    <lineage>
        <taxon>Eukaryota</taxon>
        <taxon>Viridiplantae</taxon>
        <taxon>Streptophyta</taxon>
        <taxon>Embryophyta</taxon>
        <taxon>Tracheophyta</taxon>
        <taxon>Spermatophyta</taxon>
        <taxon>Magnoliopsida</taxon>
        <taxon>eudicotyledons</taxon>
        <taxon>Gunneridae</taxon>
        <taxon>Pentapetalae</taxon>
        <taxon>rosids</taxon>
        <taxon>fabids</taxon>
        <taxon>Celastrales</taxon>
        <taxon>Celastraceae</taxon>
        <taxon>Tripterygium</taxon>
    </lineage>
</organism>
<accession>A0A7J7CDP2</accession>
<dbReference type="Pfam" id="PF01535">
    <property type="entry name" value="PPR"/>
    <property type="match status" value="2"/>
</dbReference>
<dbReference type="PROSITE" id="PS51375">
    <property type="entry name" value="PPR"/>
    <property type="match status" value="1"/>
</dbReference>
<reference evidence="3 4" key="1">
    <citation type="journal article" date="2020" name="Nat. Commun.">
        <title>Genome of Tripterygium wilfordii and identification of cytochrome P450 involved in triptolide biosynthesis.</title>
        <authorList>
            <person name="Tu L."/>
            <person name="Su P."/>
            <person name="Zhang Z."/>
            <person name="Gao L."/>
            <person name="Wang J."/>
            <person name="Hu T."/>
            <person name="Zhou J."/>
            <person name="Zhang Y."/>
            <person name="Zhao Y."/>
            <person name="Liu Y."/>
            <person name="Song Y."/>
            <person name="Tong Y."/>
            <person name="Lu Y."/>
            <person name="Yang J."/>
            <person name="Xu C."/>
            <person name="Jia M."/>
            <person name="Peters R.J."/>
            <person name="Huang L."/>
            <person name="Gao W."/>
        </authorList>
    </citation>
    <scope>NUCLEOTIDE SEQUENCE [LARGE SCALE GENOMIC DNA]</scope>
    <source>
        <strain evidence="4">cv. XIE 37</strain>
        <tissue evidence="3">Leaf</tissue>
    </source>
</reference>
<proteinExistence type="predicted"/>
<dbReference type="EMBL" id="JAAARO010000018">
    <property type="protein sequence ID" value="KAF5732259.1"/>
    <property type="molecule type" value="Genomic_DNA"/>
</dbReference>
<feature type="repeat" description="PPR" evidence="2">
    <location>
        <begin position="127"/>
        <end position="161"/>
    </location>
</feature>
<name>A0A7J7CDP2_TRIWF</name>